<accession>A0A4V1LGZ1</accession>
<proteinExistence type="predicted"/>
<evidence type="ECO:0000313" key="1">
    <source>
        <dbReference type="EMBL" id="RXJ04415.1"/>
    </source>
</evidence>
<dbReference type="RefSeq" id="WP_129076759.1">
    <property type="nucleotide sequence ID" value="NZ_QOUX01000001.1"/>
</dbReference>
<keyword evidence="2" id="KW-1185">Reference proteome</keyword>
<gene>
    <name evidence="1" type="ORF">DS745_03250</name>
</gene>
<evidence type="ECO:0000313" key="2">
    <source>
        <dbReference type="Proteomes" id="UP000290649"/>
    </source>
</evidence>
<reference evidence="1 2" key="1">
    <citation type="journal article" date="2019" name="Int. J. Syst. Evol. Microbiol.">
        <title>Anaerobacillus alkaliphilus sp. nov., a novel alkaliphilic and moderately halophilic bacterium.</title>
        <authorList>
            <person name="Borsodi A.K."/>
            <person name="Aszalos J.M."/>
            <person name="Bihari P."/>
            <person name="Nagy I."/>
            <person name="Schumann P."/>
            <person name="Sproer C."/>
            <person name="Kovacs A.L."/>
            <person name="Boka K."/>
            <person name="Dobosy P."/>
            <person name="Ovari M."/>
            <person name="Szili-Kovacs T."/>
            <person name="Toth E."/>
        </authorList>
    </citation>
    <scope>NUCLEOTIDE SEQUENCE [LARGE SCALE GENOMIC DNA]</scope>
    <source>
        <strain evidence="1 2">B16-10</strain>
    </source>
</reference>
<dbReference type="AlphaFoldDB" id="A0A4V1LGZ1"/>
<dbReference type="EMBL" id="QOUX01000001">
    <property type="protein sequence ID" value="RXJ04415.1"/>
    <property type="molecule type" value="Genomic_DNA"/>
</dbReference>
<sequence>MKKNIILILCFMLVITIVLVINPNEMYHHLKAEERVLRLIGDPSVREKVLGDDSVITNIEYVGSNMYRLEIENNAFLIEIKSKGSRTSYEVFELKHSIDKFGY</sequence>
<name>A0A4V1LGZ1_9BACI</name>
<evidence type="ECO:0008006" key="3">
    <source>
        <dbReference type="Google" id="ProtNLM"/>
    </source>
</evidence>
<organism evidence="1 2">
    <name type="scientific">Anaerobacillus alkaliphilus</name>
    <dbReference type="NCBI Taxonomy" id="1548597"/>
    <lineage>
        <taxon>Bacteria</taxon>
        <taxon>Bacillati</taxon>
        <taxon>Bacillota</taxon>
        <taxon>Bacilli</taxon>
        <taxon>Bacillales</taxon>
        <taxon>Bacillaceae</taxon>
        <taxon>Anaerobacillus</taxon>
    </lineage>
</organism>
<protein>
    <recommendedName>
        <fullName evidence="3">DUF3139 domain-containing protein</fullName>
    </recommendedName>
</protein>
<dbReference type="OrthoDB" id="2972899at2"/>
<comment type="caution">
    <text evidence="1">The sequence shown here is derived from an EMBL/GenBank/DDBJ whole genome shotgun (WGS) entry which is preliminary data.</text>
</comment>
<dbReference type="Proteomes" id="UP000290649">
    <property type="component" value="Unassembled WGS sequence"/>
</dbReference>